<dbReference type="InterPro" id="IPR005312">
    <property type="entry name" value="DUF1759"/>
</dbReference>
<name>A0A0N0U3E8_9HYME</name>
<organism evidence="1 2">
    <name type="scientific">Melipona quadrifasciata</name>
    <dbReference type="NCBI Taxonomy" id="166423"/>
    <lineage>
        <taxon>Eukaryota</taxon>
        <taxon>Metazoa</taxon>
        <taxon>Ecdysozoa</taxon>
        <taxon>Arthropoda</taxon>
        <taxon>Hexapoda</taxon>
        <taxon>Insecta</taxon>
        <taxon>Pterygota</taxon>
        <taxon>Neoptera</taxon>
        <taxon>Endopterygota</taxon>
        <taxon>Hymenoptera</taxon>
        <taxon>Apocrita</taxon>
        <taxon>Aculeata</taxon>
        <taxon>Apoidea</taxon>
        <taxon>Anthophila</taxon>
        <taxon>Apidae</taxon>
        <taxon>Melipona</taxon>
    </lineage>
</organism>
<dbReference type="OrthoDB" id="7617087at2759"/>
<gene>
    <name evidence="1" type="ORF">WN51_06583</name>
</gene>
<dbReference type="Pfam" id="PF03564">
    <property type="entry name" value="DUF1759"/>
    <property type="match status" value="1"/>
</dbReference>
<dbReference type="Proteomes" id="UP000053105">
    <property type="component" value="Unassembled WGS sequence"/>
</dbReference>
<sequence>MRDTQLTSTSSASPETPPLIRLPTIALPQFHGTLGEWVYFRDSFESLINRNESLSNIDRFHYLKSAVKGKTLPVSNSNYDATQALRGHQ</sequence>
<evidence type="ECO:0000313" key="2">
    <source>
        <dbReference type="Proteomes" id="UP000053105"/>
    </source>
</evidence>
<accession>A0A0N0U3E8</accession>
<dbReference type="EMBL" id="KQ435887">
    <property type="protein sequence ID" value="KOX69524.1"/>
    <property type="molecule type" value="Genomic_DNA"/>
</dbReference>
<protein>
    <submittedName>
        <fullName evidence="1">Uncharacterized protein</fullName>
    </submittedName>
</protein>
<dbReference type="AlphaFoldDB" id="A0A0N0U3E8"/>
<reference evidence="1 2" key="1">
    <citation type="submission" date="2015-07" db="EMBL/GenBank/DDBJ databases">
        <title>The genome of Melipona quadrifasciata.</title>
        <authorList>
            <person name="Pan H."/>
            <person name="Kapheim K."/>
        </authorList>
    </citation>
    <scope>NUCLEOTIDE SEQUENCE [LARGE SCALE GENOMIC DNA]</scope>
    <source>
        <strain evidence="1">0111107301</strain>
        <tissue evidence="1">Whole body</tissue>
    </source>
</reference>
<proteinExistence type="predicted"/>
<evidence type="ECO:0000313" key="1">
    <source>
        <dbReference type="EMBL" id="KOX69524.1"/>
    </source>
</evidence>
<dbReference type="STRING" id="166423.A0A0N0U3E8"/>
<keyword evidence="2" id="KW-1185">Reference proteome</keyword>